<dbReference type="Pfam" id="PF02771">
    <property type="entry name" value="Acyl-CoA_dh_N"/>
    <property type="match status" value="1"/>
</dbReference>
<evidence type="ECO:0000313" key="4">
    <source>
        <dbReference type="EMBL" id="QTR49474.1"/>
    </source>
</evidence>
<evidence type="ECO:0000256" key="1">
    <source>
        <dbReference type="ARBA" id="ARBA00023002"/>
    </source>
</evidence>
<dbReference type="RefSeq" id="WP_210226317.1">
    <property type="nucleotide sequence ID" value="NZ_CP072800.1"/>
</dbReference>
<dbReference type="Gene3D" id="2.40.110.10">
    <property type="entry name" value="Butyryl-CoA Dehydrogenase, subunit A, domain 2"/>
    <property type="match status" value="1"/>
</dbReference>
<dbReference type="InterPro" id="IPR013786">
    <property type="entry name" value="AcylCoA_DH/ox_N"/>
</dbReference>
<dbReference type="SUPFAM" id="SSF47203">
    <property type="entry name" value="Acyl-CoA dehydrogenase C-terminal domain-like"/>
    <property type="match status" value="1"/>
</dbReference>
<evidence type="ECO:0000313" key="5">
    <source>
        <dbReference type="Proteomes" id="UP000672027"/>
    </source>
</evidence>
<feature type="domain" description="Acyl-CoA dehydrogenase C-terminal" evidence="3">
    <location>
        <begin position="267"/>
        <end position="379"/>
    </location>
</feature>
<gene>
    <name evidence="4" type="ORF">J8380_14705</name>
</gene>
<sequence length="406" mass="45408">MNTSDLRYTDSPTPEIEIDILSAIRKLTSEEFAPRAKQYDNSYTFPIENMQALFRVGLNAATISNEFGGLGLSNNKGNIRLLWSMITEVAKADMSTARCWEGHNNAMMLIDNLGTDVQKDQWFQGIVERGELWAVWSGEPLLKTPGQTQKLGTSLVQTEDGYLLNGTKVFCTGATHVNKAILLVNTAGAGGARHASDSPESVVMLACDLADATVSYDDSWWKPIGMRGSVSCLVKFDNTFIPFENQIGEPGQFLKEEWQTYWTPQYAATFLGAAEAAYDYTLSYVKNQHRQNDPFIQQRVAKMRMNIQSAHMWLDHVAALWRDKRLEEAKLAGNMARYQIEQLATQTVDHATHACGARALIQPSSLERILRDLSIYVRHDNDDHVLATIGKSLLGESHDSSFFNSK</sequence>
<dbReference type="InterPro" id="IPR036250">
    <property type="entry name" value="AcylCo_DH-like_C"/>
</dbReference>
<dbReference type="PANTHER" id="PTHR43884:SF25">
    <property type="entry name" value="ACYL-COA DEHYDROGENASE YDBM-RELATED"/>
    <property type="match status" value="1"/>
</dbReference>
<dbReference type="PANTHER" id="PTHR43884">
    <property type="entry name" value="ACYL-COA DEHYDROGENASE"/>
    <property type="match status" value="1"/>
</dbReference>
<evidence type="ECO:0000259" key="2">
    <source>
        <dbReference type="Pfam" id="PF02771"/>
    </source>
</evidence>
<keyword evidence="5" id="KW-1185">Reference proteome</keyword>
<name>A0ABX7X0N0_9GAMM</name>
<proteinExistence type="predicted"/>
<dbReference type="InterPro" id="IPR037069">
    <property type="entry name" value="AcylCoA_DH/ox_N_sf"/>
</dbReference>
<dbReference type="InterPro" id="IPR013107">
    <property type="entry name" value="Acyl-CoA_DH_C"/>
</dbReference>
<reference evidence="4 5" key="1">
    <citation type="submission" date="2021-04" db="EMBL/GenBank/DDBJ databases">
        <title>Genomics, taxonomy and metabolism of representatives of sulfur bacteria of the genus Thiothrix: Thiothrix fructosivorans QT, Thiothrix unzii A1T and three new species, Thiothrix subterranea sp. nov., Thiothrix litoralis sp. nov. and 'Candidatus Thiothrix anitrata' sp. nov.</title>
        <authorList>
            <person name="Ravin N.V."/>
            <person name="Smolyakov D."/>
            <person name="Rudenko T.S."/>
            <person name="Mardanov A.V."/>
            <person name="Beletsky A.V."/>
            <person name="Markov N.D."/>
            <person name="Fomenkov A.I."/>
            <person name="Roberts R.J."/>
            <person name="Karnachuk O.V."/>
            <person name="Novikov A."/>
            <person name="Grabovich M.Y."/>
        </authorList>
    </citation>
    <scope>NUCLEOTIDE SEQUENCE [LARGE SCALE GENOMIC DNA]</scope>
    <source>
        <strain evidence="4 5">A52</strain>
    </source>
</reference>
<dbReference type="InterPro" id="IPR046373">
    <property type="entry name" value="Acyl-CoA_Oxase/DH_mid-dom_sf"/>
</dbReference>
<dbReference type="Gene3D" id="1.10.540.10">
    <property type="entry name" value="Acyl-CoA dehydrogenase/oxidase, N-terminal domain"/>
    <property type="match status" value="1"/>
</dbReference>
<dbReference type="InterPro" id="IPR009100">
    <property type="entry name" value="AcylCoA_DH/oxidase_NM_dom_sf"/>
</dbReference>
<feature type="domain" description="Acyl-CoA dehydrogenase/oxidase N-terminal" evidence="2">
    <location>
        <begin position="19"/>
        <end position="127"/>
    </location>
</feature>
<dbReference type="SUPFAM" id="SSF56645">
    <property type="entry name" value="Acyl-CoA dehydrogenase NM domain-like"/>
    <property type="match status" value="1"/>
</dbReference>
<dbReference type="PIRSF" id="PIRSF016578">
    <property type="entry name" value="HsaA"/>
    <property type="match status" value="1"/>
</dbReference>
<accession>A0ABX7X0N0</accession>
<organism evidence="4 5">
    <name type="scientific">Candidatus Thiothrix anitrata</name>
    <dbReference type="NCBI Taxonomy" id="2823902"/>
    <lineage>
        <taxon>Bacteria</taxon>
        <taxon>Pseudomonadati</taxon>
        <taxon>Pseudomonadota</taxon>
        <taxon>Gammaproteobacteria</taxon>
        <taxon>Thiotrichales</taxon>
        <taxon>Thiotrichaceae</taxon>
        <taxon>Thiothrix</taxon>
    </lineage>
</organism>
<dbReference type="CDD" id="cd00567">
    <property type="entry name" value="ACAD"/>
    <property type="match status" value="1"/>
</dbReference>
<dbReference type="EMBL" id="CP072800">
    <property type="protein sequence ID" value="QTR49474.1"/>
    <property type="molecule type" value="Genomic_DNA"/>
</dbReference>
<protein>
    <submittedName>
        <fullName evidence="4">Acyl-CoA/acyl-ACP dehydrogenase</fullName>
    </submittedName>
</protein>
<dbReference type="Gene3D" id="1.20.140.10">
    <property type="entry name" value="Butyryl-CoA Dehydrogenase, subunit A, domain 3"/>
    <property type="match status" value="1"/>
</dbReference>
<evidence type="ECO:0000259" key="3">
    <source>
        <dbReference type="Pfam" id="PF08028"/>
    </source>
</evidence>
<dbReference type="Pfam" id="PF08028">
    <property type="entry name" value="Acyl-CoA_dh_2"/>
    <property type="match status" value="1"/>
</dbReference>
<keyword evidence="1" id="KW-0560">Oxidoreductase</keyword>
<dbReference type="Proteomes" id="UP000672027">
    <property type="component" value="Chromosome"/>
</dbReference>